<gene>
    <name evidence="2" type="ORF">F1728_08525</name>
</gene>
<feature type="transmembrane region" description="Helical" evidence="1">
    <location>
        <begin position="109"/>
        <end position="134"/>
    </location>
</feature>
<dbReference type="EMBL" id="CP043930">
    <property type="protein sequence ID" value="QGQ22719.1"/>
    <property type="molecule type" value="Genomic_DNA"/>
</dbReference>
<evidence type="ECO:0000313" key="3">
    <source>
        <dbReference type="Proteomes" id="UP000427281"/>
    </source>
</evidence>
<dbReference type="RefSeq" id="WP_155363760.1">
    <property type="nucleotide sequence ID" value="NZ_CP043930.1"/>
</dbReference>
<keyword evidence="1" id="KW-0472">Membrane</keyword>
<accession>A0A6I6ACI6</accession>
<organism evidence="2 3">
    <name type="scientific">Gimesia benthica</name>
    <dbReference type="NCBI Taxonomy" id="2608982"/>
    <lineage>
        <taxon>Bacteria</taxon>
        <taxon>Pseudomonadati</taxon>
        <taxon>Planctomycetota</taxon>
        <taxon>Planctomycetia</taxon>
        <taxon>Planctomycetales</taxon>
        <taxon>Planctomycetaceae</taxon>
        <taxon>Gimesia</taxon>
    </lineage>
</organism>
<feature type="transmembrane region" description="Helical" evidence="1">
    <location>
        <begin position="206"/>
        <end position="231"/>
    </location>
</feature>
<proteinExistence type="predicted"/>
<keyword evidence="3" id="KW-1185">Reference proteome</keyword>
<evidence type="ECO:0000256" key="1">
    <source>
        <dbReference type="SAM" id="Phobius"/>
    </source>
</evidence>
<keyword evidence="1" id="KW-1133">Transmembrane helix</keyword>
<keyword evidence="1" id="KW-0812">Transmembrane</keyword>
<dbReference type="AlphaFoldDB" id="A0A6I6ACI6"/>
<dbReference type="Proteomes" id="UP000427281">
    <property type="component" value="Chromosome"/>
</dbReference>
<feature type="transmembrane region" description="Helical" evidence="1">
    <location>
        <begin position="259"/>
        <end position="291"/>
    </location>
</feature>
<dbReference type="KEGG" id="gim:F1728_08525"/>
<evidence type="ECO:0000313" key="2">
    <source>
        <dbReference type="EMBL" id="QGQ22719.1"/>
    </source>
</evidence>
<feature type="transmembrane region" description="Helical" evidence="1">
    <location>
        <begin position="146"/>
        <end position="167"/>
    </location>
</feature>
<name>A0A6I6ACI6_9PLAN</name>
<protein>
    <recommendedName>
        <fullName evidence="4">Zinc ribbon domain-containing protein</fullName>
    </recommendedName>
</protein>
<evidence type="ECO:0008006" key="4">
    <source>
        <dbReference type="Google" id="ProtNLM"/>
    </source>
</evidence>
<reference evidence="2 3" key="1">
    <citation type="submission" date="2019-09" db="EMBL/GenBank/DDBJ databases">
        <title>Gimesia benthica sp. nov., a novel bacterium isolated from deep-sea water of the Northwest Indian Ocean.</title>
        <authorList>
            <person name="Dai X."/>
        </authorList>
    </citation>
    <scope>NUCLEOTIDE SEQUENCE [LARGE SCALE GENOMIC DNA]</scope>
    <source>
        <strain evidence="2 3">E7</strain>
    </source>
</reference>
<sequence>MSAPDDKAGSLARCPQCTETISVPRPDDSLAADVYDDFFEEPPLRQPAAETVECPMCGAVNLRSDDACTECGEVLSRKSLTTDEYQSIKVGQVLDRAWQLFWEYPGLCILGPLLANILFACFAGLLLGVFLLVCMGLQSVMPEGPLMVLGVAFLGLILVIVTLYGAAYCELGKVLLFLKMARDHQPVMGDLFAGRPFVGRMVLCTILFQGLIFFANLIFALLGYVLALMFWPYPYLLVDRNLPGVDAFGKSVDVTKGNLLTLFLIFLSLFGLVLLGVAALFGISFLLVYSLELPFEAVLGGAILLSLPATVFFYSYVLLVKAVAYAQITHSP</sequence>
<feature type="transmembrane region" description="Helical" evidence="1">
    <location>
        <begin position="297"/>
        <end position="319"/>
    </location>
</feature>